<sequence length="300" mass="33678">MEYLIDAPTSGFTSLARAPHDNDLRDRNLVKVIGKHLDKLLPFREKAPGVRRARTVHGPYAPEHARTRKGFFSALVFRTILFGSGYMFDHPIFFDQPDKLTNDHALMVASFGPKYFVDAMIYGSATNRPLTNVSVLWDRTGSSGIPFNFHLADPTTDPLNFTAFYRQVIRMEPSPSGGARRAYPQCGDLIGYLIAADYVYTGIVAMPDVDEMGRIIHHIAKGALSGLQLLELVDPAFTDFEAAKPPVQHVQWAFRTFFELVSSALTPEQRSHMGWDVITAEHTLCKISRLHGPQYRLLDL</sequence>
<reference evidence="1" key="2">
    <citation type="journal article" date="2022" name="New Phytol.">
        <title>Evolutionary transition to the ectomycorrhizal habit in the genomes of a hyperdiverse lineage of mushroom-forming fungi.</title>
        <authorList>
            <person name="Looney B."/>
            <person name="Miyauchi S."/>
            <person name="Morin E."/>
            <person name="Drula E."/>
            <person name="Courty P.E."/>
            <person name="Kohler A."/>
            <person name="Kuo A."/>
            <person name="LaButti K."/>
            <person name="Pangilinan J."/>
            <person name="Lipzen A."/>
            <person name="Riley R."/>
            <person name="Andreopoulos W."/>
            <person name="He G."/>
            <person name="Johnson J."/>
            <person name="Nolan M."/>
            <person name="Tritt A."/>
            <person name="Barry K.W."/>
            <person name="Grigoriev I.V."/>
            <person name="Nagy L.G."/>
            <person name="Hibbett D."/>
            <person name="Henrissat B."/>
            <person name="Matheny P.B."/>
            <person name="Labbe J."/>
            <person name="Martin F.M."/>
        </authorList>
    </citation>
    <scope>NUCLEOTIDE SEQUENCE</scope>
    <source>
        <strain evidence="1">FP105234-sp</strain>
    </source>
</reference>
<evidence type="ECO:0000313" key="2">
    <source>
        <dbReference type="Proteomes" id="UP000814033"/>
    </source>
</evidence>
<dbReference type="Proteomes" id="UP000814033">
    <property type="component" value="Unassembled WGS sequence"/>
</dbReference>
<keyword evidence="2" id="KW-1185">Reference proteome</keyword>
<protein>
    <submittedName>
        <fullName evidence="1">Uncharacterized protein</fullName>
    </submittedName>
</protein>
<name>A0ACB8R6S5_9AGAM</name>
<gene>
    <name evidence="1" type="ORF">FA95DRAFT_1504448</name>
</gene>
<proteinExistence type="predicted"/>
<organism evidence="1 2">
    <name type="scientific">Auriscalpium vulgare</name>
    <dbReference type="NCBI Taxonomy" id="40419"/>
    <lineage>
        <taxon>Eukaryota</taxon>
        <taxon>Fungi</taxon>
        <taxon>Dikarya</taxon>
        <taxon>Basidiomycota</taxon>
        <taxon>Agaricomycotina</taxon>
        <taxon>Agaricomycetes</taxon>
        <taxon>Russulales</taxon>
        <taxon>Auriscalpiaceae</taxon>
        <taxon>Auriscalpium</taxon>
    </lineage>
</organism>
<reference evidence="1" key="1">
    <citation type="submission" date="2021-02" db="EMBL/GenBank/DDBJ databases">
        <authorList>
            <consortium name="DOE Joint Genome Institute"/>
            <person name="Ahrendt S."/>
            <person name="Looney B.P."/>
            <person name="Miyauchi S."/>
            <person name="Morin E."/>
            <person name="Drula E."/>
            <person name="Courty P.E."/>
            <person name="Chicoki N."/>
            <person name="Fauchery L."/>
            <person name="Kohler A."/>
            <person name="Kuo A."/>
            <person name="Labutti K."/>
            <person name="Pangilinan J."/>
            <person name="Lipzen A."/>
            <person name="Riley R."/>
            <person name="Andreopoulos W."/>
            <person name="He G."/>
            <person name="Johnson J."/>
            <person name="Barry K.W."/>
            <person name="Grigoriev I.V."/>
            <person name="Nagy L."/>
            <person name="Hibbett D."/>
            <person name="Henrissat B."/>
            <person name="Matheny P.B."/>
            <person name="Labbe J."/>
            <person name="Martin F."/>
        </authorList>
    </citation>
    <scope>NUCLEOTIDE SEQUENCE</scope>
    <source>
        <strain evidence="1">FP105234-sp</strain>
    </source>
</reference>
<dbReference type="EMBL" id="MU276333">
    <property type="protein sequence ID" value="KAI0039248.1"/>
    <property type="molecule type" value="Genomic_DNA"/>
</dbReference>
<accession>A0ACB8R6S5</accession>
<evidence type="ECO:0000313" key="1">
    <source>
        <dbReference type="EMBL" id="KAI0039248.1"/>
    </source>
</evidence>
<comment type="caution">
    <text evidence="1">The sequence shown here is derived from an EMBL/GenBank/DDBJ whole genome shotgun (WGS) entry which is preliminary data.</text>
</comment>